<evidence type="ECO:0000256" key="3">
    <source>
        <dbReference type="ARBA" id="ARBA00023125"/>
    </source>
</evidence>
<dbReference type="CDD" id="cd00383">
    <property type="entry name" value="trans_reg_C"/>
    <property type="match status" value="1"/>
</dbReference>
<evidence type="ECO:0000313" key="9">
    <source>
        <dbReference type="Proteomes" id="UP000307507"/>
    </source>
</evidence>
<dbReference type="CDD" id="cd17574">
    <property type="entry name" value="REC_OmpR"/>
    <property type="match status" value="1"/>
</dbReference>
<dbReference type="OrthoDB" id="9790442at2"/>
<dbReference type="RefSeq" id="WP_136402403.1">
    <property type="nucleotide sequence ID" value="NZ_SSNZ01000002.1"/>
</dbReference>
<dbReference type="PANTHER" id="PTHR48111">
    <property type="entry name" value="REGULATOR OF RPOS"/>
    <property type="match status" value="1"/>
</dbReference>
<dbReference type="PANTHER" id="PTHR48111:SF40">
    <property type="entry name" value="PHOSPHATE REGULON TRANSCRIPTIONAL REGULATORY PROTEIN PHOB"/>
    <property type="match status" value="1"/>
</dbReference>
<dbReference type="Proteomes" id="UP000307507">
    <property type="component" value="Unassembled WGS sequence"/>
</dbReference>
<dbReference type="GO" id="GO:0000156">
    <property type="term" value="F:phosphorelay response regulator activity"/>
    <property type="evidence" value="ECO:0007669"/>
    <property type="project" value="TreeGrafter"/>
</dbReference>
<protein>
    <submittedName>
        <fullName evidence="8">Response regulator transcription factor</fullName>
    </submittedName>
</protein>
<feature type="domain" description="Response regulatory" evidence="6">
    <location>
        <begin position="5"/>
        <end position="119"/>
    </location>
</feature>
<dbReference type="GO" id="GO:0005829">
    <property type="term" value="C:cytosol"/>
    <property type="evidence" value="ECO:0007669"/>
    <property type="project" value="TreeGrafter"/>
</dbReference>
<dbReference type="InterPro" id="IPR001789">
    <property type="entry name" value="Sig_transdc_resp-reg_receiver"/>
</dbReference>
<dbReference type="AlphaFoldDB" id="A0A4S4A0J7"/>
<dbReference type="SMART" id="SM00862">
    <property type="entry name" value="Trans_reg_C"/>
    <property type="match status" value="1"/>
</dbReference>
<evidence type="ECO:0000256" key="4">
    <source>
        <dbReference type="PROSITE-ProRule" id="PRU00169"/>
    </source>
</evidence>
<dbReference type="InterPro" id="IPR001867">
    <property type="entry name" value="OmpR/PhoB-type_DNA-bd"/>
</dbReference>
<dbReference type="PROSITE" id="PS51755">
    <property type="entry name" value="OMPR_PHOB"/>
    <property type="match status" value="1"/>
</dbReference>
<dbReference type="InterPro" id="IPR039420">
    <property type="entry name" value="WalR-like"/>
</dbReference>
<accession>A0A4S4A0J7</accession>
<feature type="modified residue" description="4-aspartylphosphate" evidence="4">
    <location>
        <position position="54"/>
    </location>
</feature>
<feature type="DNA-binding region" description="OmpR/PhoB-type" evidence="5">
    <location>
        <begin position="130"/>
        <end position="227"/>
    </location>
</feature>
<keyword evidence="2" id="KW-0902">Two-component regulatory system</keyword>
<dbReference type="Pfam" id="PF00072">
    <property type="entry name" value="Response_reg"/>
    <property type="match status" value="1"/>
</dbReference>
<evidence type="ECO:0000256" key="5">
    <source>
        <dbReference type="PROSITE-ProRule" id="PRU01091"/>
    </source>
</evidence>
<feature type="domain" description="OmpR/PhoB-type" evidence="7">
    <location>
        <begin position="130"/>
        <end position="227"/>
    </location>
</feature>
<dbReference type="Pfam" id="PF00486">
    <property type="entry name" value="Trans_reg_C"/>
    <property type="match status" value="1"/>
</dbReference>
<dbReference type="PROSITE" id="PS50110">
    <property type="entry name" value="RESPONSE_REGULATORY"/>
    <property type="match status" value="1"/>
</dbReference>
<dbReference type="Gene3D" id="1.10.10.10">
    <property type="entry name" value="Winged helix-like DNA-binding domain superfamily/Winged helix DNA-binding domain"/>
    <property type="match status" value="1"/>
</dbReference>
<dbReference type="GO" id="GO:0006355">
    <property type="term" value="P:regulation of DNA-templated transcription"/>
    <property type="evidence" value="ECO:0007669"/>
    <property type="project" value="InterPro"/>
</dbReference>
<dbReference type="InterPro" id="IPR036388">
    <property type="entry name" value="WH-like_DNA-bd_sf"/>
</dbReference>
<evidence type="ECO:0000256" key="2">
    <source>
        <dbReference type="ARBA" id="ARBA00023012"/>
    </source>
</evidence>
<keyword evidence="1 4" id="KW-0597">Phosphoprotein</keyword>
<dbReference type="SUPFAM" id="SSF52172">
    <property type="entry name" value="CheY-like"/>
    <property type="match status" value="1"/>
</dbReference>
<evidence type="ECO:0000259" key="7">
    <source>
        <dbReference type="PROSITE" id="PS51755"/>
    </source>
</evidence>
<evidence type="ECO:0000313" key="8">
    <source>
        <dbReference type="EMBL" id="THF51419.1"/>
    </source>
</evidence>
<dbReference type="Gene3D" id="3.40.50.2300">
    <property type="match status" value="1"/>
</dbReference>
<dbReference type="GO" id="GO:0032993">
    <property type="term" value="C:protein-DNA complex"/>
    <property type="evidence" value="ECO:0007669"/>
    <property type="project" value="TreeGrafter"/>
</dbReference>
<name>A0A4S4A0J7_9FLAO</name>
<proteinExistence type="predicted"/>
<dbReference type="GO" id="GO:0000976">
    <property type="term" value="F:transcription cis-regulatory region binding"/>
    <property type="evidence" value="ECO:0007669"/>
    <property type="project" value="TreeGrafter"/>
</dbReference>
<gene>
    <name evidence="8" type="ORF">E6C50_06555</name>
</gene>
<sequence>MSKYKILYAEDDETLAFLTKDNLELNGYDVFHCPNGENCLEQFKSGSFDICILDIMMPKIDGFELASAIRQIDTEIPIIFLSAKTLKEDRIKGLRLGADDYLVKPFSIEELLLKIEIFLKRSQKKVLPEKNSYTVGAFQFDAENYTLSKGSSKTVLTQREAELLKLFLDNKNTVLKREQILTALWGTDDYFMGRSLDVFISRLRKLLSEEDGIQIENLHGIGFKFNLKA</sequence>
<dbReference type="EMBL" id="SSNZ01000002">
    <property type="protein sequence ID" value="THF51419.1"/>
    <property type="molecule type" value="Genomic_DNA"/>
</dbReference>
<keyword evidence="9" id="KW-1185">Reference proteome</keyword>
<evidence type="ECO:0000256" key="1">
    <source>
        <dbReference type="ARBA" id="ARBA00022553"/>
    </source>
</evidence>
<dbReference type="InterPro" id="IPR011006">
    <property type="entry name" value="CheY-like_superfamily"/>
</dbReference>
<evidence type="ECO:0000259" key="6">
    <source>
        <dbReference type="PROSITE" id="PS50110"/>
    </source>
</evidence>
<organism evidence="8 9">
    <name type="scientific">Flavobacterium supellecticarium</name>
    <dbReference type="NCBI Taxonomy" id="2565924"/>
    <lineage>
        <taxon>Bacteria</taxon>
        <taxon>Pseudomonadati</taxon>
        <taxon>Bacteroidota</taxon>
        <taxon>Flavobacteriia</taxon>
        <taxon>Flavobacteriales</taxon>
        <taxon>Flavobacteriaceae</taxon>
        <taxon>Flavobacterium</taxon>
    </lineage>
</organism>
<dbReference type="SMART" id="SM00448">
    <property type="entry name" value="REC"/>
    <property type="match status" value="1"/>
</dbReference>
<reference evidence="8 9" key="1">
    <citation type="submission" date="2019-04" db="EMBL/GenBank/DDBJ databases">
        <title>Flavobacterium sp. nov. isolated from construction timber.</title>
        <authorList>
            <person name="Lin S.-Y."/>
            <person name="Chang C.-T."/>
            <person name="Young C.-C."/>
        </authorList>
    </citation>
    <scope>NUCLEOTIDE SEQUENCE [LARGE SCALE GENOMIC DNA]</scope>
    <source>
        <strain evidence="8 9">CC-CTC003</strain>
    </source>
</reference>
<keyword evidence="3 5" id="KW-0238">DNA-binding</keyword>
<comment type="caution">
    <text evidence="8">The sequence shown here is derived from an EMBL/GenBank/DDBJ whole genome shotgun (WGS) entry which is preliminary data.</text>
</comment>